<keyword evidence="3" id="KW-1185">Reference proteome</keyword>
<evidence type="ECO:0000313" key="3">
    <source>
        <dbReference type="Proteomes" id="UP001151699"/>
    </source>
</evidence>
<feature type="non-terminal residue" evidence="2">
    <location>
        <position position="1"/>
    </location>
</feature>
<accession>A0A9Q0MR44</accession>
<feature type="compositionally biased region" description="Polar residues" evidence="1">
    <location>
        <begin position="320"/>
        <end position="332"/>
    </location>
</feature>
<reference evidence="2" key="1">
    <citation type="submission" date="2022-07" db="EMBL/GenBank/DDBJ databases">
        <authorList>
            <person name="Trinca V."/>
            <person name="Uliana J.V.C."/>
            <person name="Torres T.T."/>
            <person name="Ward R.J."/>
            <person name="Monesi N."/>
        </authorList>
    </citation>
    <scope>NUCLEOTIDE SEQUENCE</scope>
    <source>
        <strain evidence="2">HSMRA1968</strain>
        <tissue evidence="2">Whole embryos</tissue>
    </source>
</reference>
<sequence>MSRKFTFPIKKQNSCVENSTKTDVVKGGRKIALQKQFSIDIPNSHRSNDKLQNLNNSSSVLSDCTDNNFKSLSIFGIKNQTDRSATAKFEIKSRDRQKCITYRRDERINLNIFLNHTIKTNSDLVESESEKETNIPHLKADTIQYNENTGSYTESTDARQSQLQVKPVLTTNKTIRRPLIRARSAPVRSTEEITKAFQTKRKGKQKKTNKGYLESKGDNFFENDELIGDSERKPKCQNKQLNVPSRVRSTFGGCDVITLVSLFSSSESESEVEEYVSPRKTDCITVTQPQMLRRCGKSVSFQENDLKVISTTTPEFPPINTESMENSITKPTPVQKKKSEEDVIEDYPEHCDTQKEKDCWKLFKKMLGNGVTVNYDTILRGMLTPTELRTQMGKRVELSQENEQNENLP</sequence>
<name>A0A9Q0MR44_9DIPT</name>
<proteinExistence type="predicted"/>
<evidence type="ECO:0000313" key="2">
    <source>
        <dbReference type="EMBL" id="KAJ6636391.1"/>
    </source>
</evidence>
<comment type="caution">
    <text evidence="2">The sequence shown here is derived from an EMBL/GenBank/DDBJ whole genome shotgun (WGS) entry which is preliminary data.</text>
</comment>
<gene>
    <name evidence="2" type="ORF">Bhyg_14981</name>
</gene>
<dbReference type="AlphaFoldDB" id="A0A9Q0MR44"/>
<protein>
    <submittedName>
        <fullName evidence="2">Uncharacterized protein</fullName>
    </submittedName>
</protein>
<feature type="region of interest" description="Disordered" evidence="1">
    <location>
        <begin position="320"/>
        <end position="341"/>
    </location>
</feature>
<dbReference type="EMBL" id="WJQU01000004">
    <property type="protein sequence ID" value="KAJ6636391.1"/>
    <property type="molecule type" value="Genomic_DNA"/>
</dbReference>
<dbReference type="OrthoDB" id="7663415at2759"/>
<organism evidence="2 3">
    <name type="scientific">Pseudolycoriella hygida</name>
    <dbReference type="NCBI Taxonomy" id="35572"/>
    <lineage>
        <taxon>Eukaryota</taxon>
        <taxon>Metazoa</taxon>
        <taxon>Ecdysozoa</taxon>
        <taxon>Arthropoda</taxon>
        <taxon>Hexapoda</taxon>
        <taxon>Insecta</taxon>
        <taxon>Pterygota</taxon>
        <taxon>Neoptera</taxon>
        <taxon>Endopterygota</taxon>
        <taxon>Diptera</taxon>
        <taxon>Nematocera</taxon>
        <taxon>Sciaroidea</taxon>
        <taxon>Sciaridae</taxon>
        <taxon>Pseudolycoriella</taxon>
    </lineage>
</organism>
<dbReference type="Proteomes" id="UP001151699">
    <property type="component" value="Chromosome C"/>
</dbReference>
<evidence type="ECO:0000256" key="1">
    <source>
        <dbReference type="SAM" id="MobiDB-lite"/>
    </source>
</evidence>